<dbReference type="PANTHER" id="PTHR24276:SF98">
    <property type="entry name" value="FI18310P1-RELATED"/>
    <property type="match status" value="1"/>
</dbReference>
<dbReference type="GO" id="GO:0005576">
    <property type="term" value="C:extracellular region"/>
    <property type="evidence" value="ECO:0007669"/>
    <property type="project" value="UniProtKB-SubCell"/>
</dbReference>
<keyword evidence="3" id="KW-0964">Secreted</keyword>
<feature type="domain" description="Peptidase S1" evidence="9">
    <location>
        <begin position="11"/>
        <end position="244"/>
    </location>
</feature>
<evidence type="ECO:0000256" key="1">
    <source>
        <dbReference type="ARBA" id="ARBA00004613"/>
    </source>
</evidence>
<dbReference type="PROSITE" id="PS50240">
    <property type="entry name" value="TRYPSIN_DOM"/>
    <property type="match status" value="1"/>
</dbReference>
<comment type="caution">
    <text evidence="10">The sequence shown here is derived from an EMBL/GenBank/DDBJ whole genome shotgun (WGS) entry which is preliminary data.</text>
</comment>
<proteinExistence type="inferred from homology"/>
<reference evidence="10 11" key="1">
    <citation type="journal article" date="2018" name="Elife">
        <title>Firefly genomes illuminate parallel origins of bioluminescence in beetles.</title>
        <authorList>
            <person name="Fallon T.R."/>
            <person name="Lower S.E."/>
            <person name="Chang C.H."/>
            <person name="Bessho-Uehara M."/>
            <person name="Martin G.J."/>
            <person name="Bewick A.J."/>
            <person name="Behringer M."/>
            <person name="Debat H.J."/>
            <person name="Wong I."/>
            <person name="Day J.C."/>
            <person name="Suvorov A."/>
            <person name="Silva C.J."/>
            <person name="Stanger-Hall K.F."/>
            <person name="Hall D.W."/>
            <person name="Schmitz R.J."/>
            <person name="Nelson D.R."/>
            <person name="Lewis S.M."/>
            <person name="Shigenobu S."/>
            <person name="Bybee S.M."/>
            <person name="Larracuente A.M."/>
            <person name="Oba Y."/>
            <person name="Weng J.K."/>
        </authorList>
    </citation>
    <scope>NUCLEOTIDE SEQUENCE [LARGE SCALE GENOMIC DNA]</scope>
    <source>
        <strain evidence="10">1611_PpyrPB1</strain>
        <tissue evidence="10">Whole body</tissue>
    </source>
</reference>
<gene>
    <name evidence="10" type="ORF">PPYR_05708</name>
</gene>
<name>A0A5N4AVJ1_PHOPY</name>
<dbReference type="GO" id="GO:0004252">
    <property type="term" value="F:serine-type endopeptidase activity"/>
    <property type="evidence" value="ECO:0007669"/>
    <property type="project" value="InterPro"/>
</dbReference>
<evidence type="ECO:0000313" key="10">
    <source>
        <dbReference type="EMBL" id="KAB0801354.1"/>
    </source>
</evidence>
<evidence type="ECO:0000256" key="4">
    <source>
        <dbReference type="ARBA" id="ARBA00022670"/>
    </source>
</evidence>
<organism evidence="10 11">
    <name type="scientific">Photinus pyralis</name>
    <name type="common">Common eastern firefly</name>
    <name type="synonym">Lampyris pyralis</name>
    <dbReference type="NCBI Taxonomy" id="7054"/>
    <lineage>
        <taxon>Eukaryota</taxon>
        <taxon>Metazoa</taxon>
        <taxon>Ecdysozoa</taxon>
        <taxon>Arthropoda</taxon>
        <taxon>Hexapoda</taxon>
        <taxon>Insecta</taxon>
        <taxon>Pterygota</taxon>
        <taxon>Neoptera</taxon>
        <taxon>Endopterygota</taxon>
        <taxon>Coleoptera</taxon>
        <taxon>Polyphaga</taxon>
        <taxon>Elateriformia</taxon>
        <taxon>Elateroidea</taxon>
        <taxon>Lampyridae</taxon>
        <taxon>Lampyrinae</taxon>
        <taxon>Photinus</taxon>
    </lineage>
</organism>
<evidence type="ECO:0000256" key="5">
    <source>
        <dbReference type="ARBA" id="ARBA00022801"/>
    </source>
</evidence>
<sequence>MPKGTFENGRVIGGSPAPDNAYPYHIAIWRRDWSLKWVYHCGGSIINERHVLTAAHCVSGGQDAANFRIVAGNHKLSDVQQAVYAVSEIIIHEDFERFALNDDIAILKLNEAITYGVRIQPVGLAEVYPPPGTNCTVTGWGLVGYPSYNTPDELQYIQLKTISLDECKARLAPVGVAVSDEQICTLTKAGEGVCKGDSGGPLVDNASGKQIGVVSWGPYTCASGYSDVYTNVYAYRSWIGQHSG</sequence>
<dbReference type="InterPro" id="IPR033116">
    <property type="entry name" value="TRYPSIN_SER"/>
</dbReference>
<dbReference type="EMBL" id="VVIM01000003">
    <property type="protein sequence ID" value="KAB0801354.1"/>
    <property type="molecule type" value="Genomic_DNA"/>
</dbReference>
<comment type="similarity">
    <text evidence="2">Belongs to the peptidase S1 family.</text>
</comment>
<comment type="subcellular location">
    <subcellularLocation>
        <location evidence="1">Secreted</location>
    </subcellularLocation>
</comment>
<dbReference type="InterPro" id="IPR018114">
    <property type="entry name" value="TRYPSIN_HIS"/>
</dbReference>
<dbReference type="AlphaFoldDB" id="A0A5N4AVJ1"/>
<keyword evidence="7" id="KW-1015">Disulfide bond</keyword>
<dbReference type="SMART" id="SM00020">
    <property type="entry name" value="Tryp_SPc"/>
    <property type="match status" value="1"/>
</dbReference>
<dbReference type="InterPro" id="IPR001254">
    <property type="entry name" value="Trypsin_dom"/>
</dbReference>
<evidence type="ECO:0000313" key="11">
    <source>
        <dbReference type="Proteomes" id="UP000327044"/>
    </source>
</evidence>
<dbReference type="InParanoid" id="A0A5N4AVJ1"/>
<dbReference type="InterPro" id="IPR009003">
    <property type="entry name" value="Peptidase_S1_PA"/>
</dbReference>
<dbReference type="FunFam" id="2.40.10.10:FF:000047">
    <property type="entry name" value="Trypsin eta"/>
    <property type="match status" value="1"/>
</dbReference>
<protein>
    <recommendedName>
        <fullName evidence="9">Peptidase S1 domain-containing protein</fullName>
    </recommendedName>
</protein>
<evidence type="ECO:0000256" key="2">
    <source>
        <dbReference type="ARBA" id="ARBA00007664"/>
    </source>
</evidence>
<keyword evidence="6 8" id="KW-0720">Serine protease</keyword>
<dbReference type="CDD" id="cd00190">
    <property type="entry name" value="Tryp_SPc"/>
    <property type="match status" value="1"/>
</dbReference>
<evidence type="ECO:0000256" key="6">
    <source>
        <dbReference type="ARBA" id="ARBA00022825"/>
    </source>
</evidence>
<dbReference type="PRINTS" id="PR00722">
    <property type="entry name" value="CHYMOTRYPSIN"/>
</dbReference>
<evidence type="ECO:0000256" key="3">
    <source>
        <dbReference type="ARBA" id="ARBA00022525"/>
    </source>
</evidence>
<dbReference type="Proteomes" id="UP000327044">
    <property type="component" value="Unassembled WGS sequence"/>
</dbReference>
<dbReference type="InterPro" id="IPR001314">
    <property type="entry name" value="Peptidase_S1A"/>
</dbReference>
<keyword evidence="4 8" id="KW-0645">Protease</keyword>
<keyword evidence="11" id="KW-1185">Reference proteome</keyword>
<evidence type="ECO:0000256" key="7">
    <source>
        <dbReference type="ARBA" id="ARBA00023157"/>
    </source>
</evidence>
<evidence type="ECO:0000259" key="9">
    <source>
        <dbReference type="PROSITE" id="PS50240"/>
    </source>
</evidence>
<dbReference type="Gene3D" id="2.40.10.10">
    <property type="entry name" value="Trypsin-like serine proteases"/>
    <property type="match status" value="1"/>
</dbReference>
<dbReference type="PROSITE" id="PS00135">
    <property type="entry name" value="TRYPSIN_SER"/>
    <property type="match status" value="1"/>
</dbReference>
<accession>A0A5N4AVJ1</accession>
<keyword evidence="5 8" id="KW-0378">Hydrolase</keyword>
<dbReference type="GO" id="GO:0016485">
    <property type="term" value="P:protein processing"/>
    <property type="evidence" value="ECO:0007669"/>
    <property type="project" value="UniProtKB-ARBA"/>
</dbReference>
<dbReference type="SUPFAM" id="SSF50494">
    <property type="entry name" value="Trypsin-like serine proteases"/>
    <property type="match status" value="1"/>
</dbReference>
<dbReference type="InterPro" id="IPR050430">
    <property type="entry name" value="Peptidase_S1"/>
</dbReference>
<evidence type="ECO:0000256" key="8">
    <source>
        <dbReference type="RuleBase" id="RU363034"/>
    </source>
</evidence>
<dbReference type="Pfam" id="PF00089">
    <property type="entry name" value="Trypsin"/>
    <property type="match status" value="1"/>
</dbReference>
<dbReference type="PROSITE" id="PS00134">
    <property type="entry name" value="TRYPSIN_HIS"/>
    <property type="match status" value="1"/>
</dbReference>
<dbReference type="InterPro" id="IPR043504">
    <property type="entry name" value="Peptidase_S1_PA_chymotrypsin"/>
</dbReference>
<dbReference type="PANTHER" id="PTHR24276">
    <property type="entry name" value="POLYSERASE-RELATED"/>
    <property type="match status" value="1"/>
</dbReference>